<feature type="compositionally biased region" description="Acidic residues" evidence="1">
    <location>
        <begin position="104"/>
        <end position="114"/>
    </location>
</feature>
<evidence type="ECO:0000313" key="3">
    <source>
        <dbReference type="Proteomes" id="UP001054945"/>
    </source>
</evidence>
<evidence type="ECO:0000256" key="1">
    <source>
        <dbReference type="SAM" id="MobiDB-lite"/>
    </source>
</evidence>
<keyword evidence="3" id="KW-1185">Reference proteome</keyword>
<feature type="compositionally biased region" description="Acidic residues" evidence="1">
    <location>
        <begin position="73"/>
        <end position="96"/>
    </location>
</feature>
<accession>A0AAV4SF02</accession>
<gene>
    <name evidence="2" type="ORF">CEXT_204351</name>
</gene>
<proteinExistence type="predicted"/>
<name>A0AAV4SF02_CAEEX</name>
<organism evidence="2 3">
    <name type="scientific">Caerostris extrusa</name>
    <name type="common">Bark spider</name>
    <name type="synonym">Caerostris bankana</name>
    <dbReference type="NCBI Taxonomy" id="172846"/>
    <lineage>
        <taxon>Eukaryota</taxon>
        <taxon>Metazoa</taxon>
        <taxon>Ecdysozoa</taxon>
        <taxon>Arthropoda</taxon>
        <taxon>Chelicerata</taxon>
        <taxon>Arachnida</taxon>
        <taxon>Araneae</taxon>
        <taxon>Araneomorphae</taxon>
        <taxon>Entelegynae</taxon>
        <taxon>Araneoidea</taxon>
        <taxon>Araneidae</taxon>
        <taxon>Caerostris</taxon>
    </lineage>
</organism>
<dbReference type="Proteomes" id="UP001054945">
    <property type="component" value="Unassembled WGS sequence"/>
</dbReference>
<protein>
    <submittedName>
        <fullName evidence="2">Uncharacterized protein</fullName>
    </submittedName>
</protein>
<sequence length="209" mass="23847">MNTAWKNLWPDCINFLRDDSRLLEAVDNSITDIITIGQQLEGGGFYDLNVYDIEEVLQSHDAELTINDLIELNQEDDIGEDEQEDDIGEDEQEDDMGEGKQDDDMGEREQEEEGKETHLFTNQNIKDYISMIQKATNFIKSIDPDPKRCASVCKGLKAQIAPYECILEERKQMSKQQALDKFFMSRTSTTTTVTTDVTVEYSSSESGFE</sequence>
<reference evidence="2 3" key="1">
    <citation type="submission" date="2021-06" db="EMBL/GenBank/DDBJ databases">
        <title>Caerostris extrusa draft genome.</title>
        <authorList>
            <person name="Kono N."/>
            <person name="Arakawa K."/>
        </authorList>
    </citation>
    <scope>NUCLEOTIDE SEQUENCE [LARGE SCALE GENOMIC DNA]</scope>
</reference>
<dbReference type="AlphaFoldDB" id="A0AAV4SF02"/>
<comment type="caution">
    <text evidence="2">The sequence shown here is derived from an EMBL/GenBank/DDBJ whole genome shotgun (WGS) entry which is preliminary data.</text>
</comment>
<dbReference type="EMBL" id="BPLR01009481">
    <property type="protein sequence ID" value="GIY32275.1"/>
    <property type="molecule type" value="Genomic_DNA"/>
</dbReference>
<feature type="region of interest" description="Disordered" evidence="1">
    <location>
        <begin position="72"/>
        <end position="116"/>
    </location>
</feature>
<evidence type="ECO:0000313" key="2">
    <source>
        <dbReference type="EMBL" id="GIY32275.1"/>
    </source>
</evidence>